<evidence type="ECO:0000313" key="3">
    <source>
        <dbReference type="Proteomes" id="UP000620147"/>
    </source>
</evidence>
<organism evidence="2 3">
    <name type="scientific">Butyricicoccus faecihominis</name>
    <dbReference type="NCBI Taxonomy" id="1712515"/>
    <lineage>
        <taxon>Bacteria</taxon>
        <taxon>Bacillati</taxon>
        <taxon>Bacillota</taxon>
        <taxon>Clostridia</taxon>
        <taxon>Eubacteriales</taxon>
        <taxon>Butyricicoccaceae</taxon>
        <taxon>Butyricicoccus</taxon>
    </lineage>
</organism>
<accession>A0ABQ1DVX6</accession>
<evidence type="ECO:0000256" key="1">
    <source>
        <dbReference type="SAM" id="MobiDB-lite"/>
    </source>
</evidence>
<dbReference type="RefSeq" id="WP_194461864.1">
    <property type="nucleotide sequence ID" value="NZ_BLYJ01000001.1"/>
</dbReference>
<keyword evidence="3" id="KW-1185">Reference proteome</keyword>
<evidence type="ECO:0000313" key="2">
    <source>
        <dbReference type="EMBL" id="GFO86878.1"/>
    </source>
</evidence>
<reference evidence="2 3" key="1">
    <citation type="submission" date="2020-06" db="EMBL/GenBank/DDBJ databases">
        <title>Characterization of fructooligosaccharide metabolism and fructooligosaccharide-degrading enzymes in human commensal butyrate producers.</title>
        <authorList>
            <person name="Tanno H."/>
            <person name="Fujii T."/>
            <person name="Hirano K."/>
            <person name="Maeno S."/>
            <person name="Tonozuka T."/>
            <person name="Sakamoto M."/>
            <person name="Ohkuma M."/>
            <person name="Tochio T."/>
            <person name="Endo A."/>
        </authorList>
    </citation>
    <scope>NUCLEOTIDE SEQUENCE [LARGE SCALE GENOMIC DNA]</scope>
    <source>
        <strain evidence="2 3">JCM 31056</strain>
    </source>
</reference>
<feature type="region of interest" description="Disordered" evidence="1">
    <location>
        <begin position="1"/>
        <end position="26"/>
    </location>
</feature>
<proteinExistence type="predicted"/>
<sequence length="78" mass="8925">MAEMENHLQKIEGNRKTSLGKYSRRDKENLQIAEKVEQLPMQHPDKGYRRIRDDIVGILLSEPALDSKASALSTEAFQ</sequence>
<protein>
    <submittedName>
        <fullName evidence="2">Uncharacterized protein</fullName>
    </submittedName>
</protein>
<dbReference type="Proteomes" id="UP000620147">
    <property type="component" value="Unassembled WGS sequence"/>
</dbReference>
<gene>
    <name evidence="2" type="ORF">BUFA31_00420</name>
</gene>
<name>A0ABQ1DVX6_9FIRM</name>
<feature type="compositionally biased region" description="Basic and acidic residues" evidence="1">
    <location>
        <begin position="1"/>
        <end position="15"/>
    </location>
</feature>
<comment type="caution">
    <text evidence="2">The sequence shown here is derived from an EMBL/GenBank/DDBJ whole genome shotgun (WGS) entry which is preliminary data.</text>
</comment>
<dbReference type="EMBL" id="BLYJ01000001">
    <property type="protein sequence ID" value="GFO86878.1"/>
    <property type="molecule type" value="Genomic_DNA"/>
</dbReference>